<reference evidence="1 2" key="1">
    <citation type="submission" date="2022-10" db="EMBL/GenBank/DDBJ databases">
        <title>Draft genome sequence of Streptomyces sp. YSPA8.</title>
        <authorList>
            <person name="Moriuchi R."/>
            <person name="Dohra H."/>
            <person name="Yamamura H."/>
            <person name="Kodani S."/>
        </authorList>
    </citation>
    <scope>NUCLEOTIDE SEQUENCE [LARGE SCALE GENOMIC DNA]</scope>
    <source>
        <strain evidence="1 2">YSPA8</strain>
        <plasmid evidence="1 2">pYSPA8-2</plasmid>
    </source>
</reference>
<sequence length="86" mass="9582">MTEHDDDAPEFKAAVERAKQYEAMAARYVKKALAGEAGAAQMAQTFASLAAAARMERLDWRMRVLGDQLGDVKKAMDGLRRKLPER</sequence>
<dbReference type="RefSeq" id="WP_158564905.1">
    <property type="nucleotide sequence ID" value="NZ_LC735415.1"/>
</dbReference>
<dbReference type="AlphaFoldDB" id="A0AA86M9G0"/>
<evidence type="ECO:0000313" key="1">
    <source>
        <dbReference type="EMBL" id="BDT39595.1"/>
    </source>
</evidence>
<dbReference type="EMBL" id="LC735415">
    <property type="protein sequence ID" value="BDT39595.1"/>
    <property type="molecule type" value="Genomic_DNA"/>
</dbReference>
<gene>
    <name evidence="1" type="ORF">SYYSPA8_37385</name>
</gene>
<geneLocation type="plasmid" evidence="1 2">
    <name>pYSPA8-2</name>
</geneLocation>
<organism evidence="1 2">
    <name type="scientific">Streptomyces yaizuensis</name>
    <dbReference type="NCBI Taxonomy" id="2989713"/>
    <lineage>
        <taxon>Bacteria</taxon>
        <taxon>Bacillati</taxon>
        <taxon>Actinomycetota</taxon>
        <taxon>Actinomycetes</taxon>
        <taxon>Kitasatosporales</taxon>
        <taxon>Streptomycetaceae</taxon>
        <taxon>Streptomyces</taxon>
    </lineage>
</organism>
<evidence type="ECO:0000313" key="2">
    <source>
        <dbReference type="Proteomes" id="UP001291653"/>
    </source>
</evidence>
<protein>
    <submittedName>
        <fullName evidence="1">Uncharacterized protein</fullName>
    </submittedName>
</protein>
<dbReference type="Proteomes" id="UP001291653">
    <property type="component" value="Plasmid pYSPA8-2"/>
</dbReference>
<keyword evidence="1" id="KW-0614">Plasmid</keyword>
<accession>A0AA86M9G0</accession>
<keyword evidence="2" id="KW-1185">Reference proteome</keyword>
<name>A0AA86M9G0_9ACTN</name>
<proteinExistence type="predicted"/>